<dbReference type="PANTHER" id="PTHR15090">
    <property type="entry name" value="SEQUESTOSOME 1-RELATED"/>
    <property type="match status" value="1"/>
</dbReference>
<feature type="compositionally biased region" description="Basic and acidic residues" evidence="9">
    <location>
        <begin position="273"/>
        <end position="283"/>
    </location>
</feature>
<feature type="region of interest" description="Disordered" evidence="9">
    <location>
        <begin position="321"/>
        <end position="394"/>
    </location>
</feature>
<dbReference type="EMBL" id="CAKOGL010000025">
    <property type="protein sequence ID" value="CAH2102777.1"/>
    <property type="molecule type" value="Genomic_DNA"/>
</dbReference>
<dbReference type="InterPro" id="IPR053793">
    <property type="entry name" value="PB1-like"/>
</dbReference>
<evidence type="ECO:0000256" key="4">
    <source>
        <dbReference type="ARBA" id="ARBA00022723"/>
    </source>
</evidence>
<dbReference type="GO" id="GO:0005634">
    <property type="term" value="C:nucleus"/>
    <property type="evidence" value="ECO:0007669"/>
    <property type="project" value="UniProtKB-SubCell"/>
</dbReference>
<comment type="caution">
    <text evidence="12">The sequence shown here is derived from an EMBL/GenBank/DDBJ whole genome shotgun (WGS) entry which is preliminary data.</text>
</comment>
<dbReference type="Gene3D" id="3.30.60.90">
    <property type="match status" value="1"/>
</dbReference>
<dbReference type="Pfam" id="PF16577">
    <property type="entry name" value="UBA_5"/>
    <property type="match status" value="1"/>
</dbReference>
<comment type="subcellular location">
    <subcellularLocation>
        <location evidence="2">Cytoplasm</location>
    </subcellularLocation>
    <subcellularLocation>
        <location evidence="1">Nucleus</location>
    </subcellularLocation>
</comment>
<keyword evidence="7" id="KW-0539">Nucleus</keyword>
<dbReference type="InterPro" id="IPR009060">
    <property type="entry name" value="UBA-like_sf"/>
</dbReference>
<feature type="compositionally biased region" description="Basic and acidic residues" evidence="9">
    <location>
        <begin position="375"/>
        <end position="394"/>
    </location>
</feature>
<dbReference type="InterPro" id="IPR052260">
    <property type="entry name" value="Autophagy_Rcpt_SigReg"/>
</dbReference>
<dbReference type="GO" id="GO:0035973">
    <property type="term" value="P:aggrephagy"/>
    <property type="evidence" value="ECO:0007669"/>
    <property type="project" value="TreeGrafter"/>
</dbReference>
<feature type="domain" description="ZZ-type" evidence="10">
    <location>
        <begin position="122"/>
        <end position="172"/>
    </location>
</feature>
<dbReference type="GO" id="GO:0005080">
    <property type="term" value="F:protein kinase C binding"/>
    <property type="evidence" value="ECO:0007669"/>
    <property type="project" value="TreeGrafter"/>
</dbReference>
<evidence type="ECO:0000256" key="9">
    <source>
        <dbReference type="SAM" id="MobiDB-lite"/>
    </source>
</evidence>
<organism evidence="12 13">
    <name type="scientific">Euphydryas editha</name>
    <name type="common">Edith's checkerspot</name>
    <dbReference type="NCBI Taxonomy" id="104508"/>
    <lineage>
        <taxon>Eukaryota</taxon>
        <taxon>Metazoa</taxon>
        <taxon>Ecdysozoa</taxon>
        <taxon>Arthropoda</taxon>
        <taxon>Hexapoda</taxon>
        <taxon>Insecta</taxon>
        <taxon>Pterygota</taxon>
        <taxon>Neoptera</taxon>
        <taxon>Endopterygota</taxon>
        <taxon>Lepidoptera</taxon>
        <taxon>Glossata</taxon>
        <taxon>Ditrysia</taxon>
        <taxon>Papilionoidea</taxon>
        <taxon>Nymphalidae</taxon>
        <taxon>Nymphalinae</taxon>
        <taxon>Euphydryas</taxon>
    </lineage>
</organism>
<dbReference type="InterPro" id="IPR033741">
    <property type="entry name" value="SQSTM_UBA"/>
</dbReference>
<dbReference type="InterPro" id="IPR000433">
    <property type="entry name" value="Znf_ZZ"/>
</dbReference>
<evidence type="ECO:0008006" key="14">
    <source>
        <dbReference type="Google" id="ProtNLM"/>
    </source>
</evidence>
<evidence type="ECO:0000259" key="10">
    <source>
        <dbReference type="PROSITE" id="PS50135"/>
    </source>
</evidence>
<evidence type="ECO:0000313" key="12">
    <source>
        <dbReference type="EMBL" id="CAH2102777.1"/>
    </source>
</evidence>
<reference evidence="12" key="1">
    <citation type="submission" date="2022-03" db="EMBL/GenBank/DDBJ databases">
        <authorList>
            <person name="Tunstrom K."/>
        </authorList>
    </citation>
    <scope>NUCLEOTIDE SEQUENCE</scope>
</reference>
<dbReference type="GO" id="GO:0008270">
    <property type="term" value="F:zinc ion binding"/>
    <property type="evidence" value="ECO:0007669"/>
    <property type="project" value="UniProtKB-KW"/>
</dbReference>
<feature type="compositionally biased region" description="Low complexity" evidence="9">
    <location>
        <begin position="461"/>
        <end position="476"/>
    </location>
</feature>
<evidence type="ECO:0000256" key="2">
    <source>
        <dbReference type="ARBA" id="ARBA00004496"/>
    </source>
</evidence>
<protein>
    <recommendedName>
        <fullName evidence="14">Sequestosome-1</fullName>
    </recommendedName>
</protein>
<evidence type="ECO:0000256" key="1">
    <source>
        <dbReference type="ARBA" id="ARBA00004123"/>
    </source>
</evidence>
<dbReference type="PROSITE" id="PS50135">
    <property type="entry name" value="ZF_ZZ_2"/>
    <property type="match status" value="1"/>
</dbReference>
<feature type="region of interest" description="Disordered" evidence="9">
    <location>
        <begin position="273"/>
        <end position="300"/>
    </location>
</feature>
<feature type="region of interest" description="Disordered" evidence="9">
    <location>
        <begin position="198"/>
        <end position="243"/>
    </location>
</feature>
<feature type="domain" description="PB1" evidence="11">
    <location>
        <begin position="4"/>
        <end position="95"/>
    </location>
</feature>
<keyword evidence="3" id="KW-0963">Cytoplasm</keyword>
<dbReference type="CDD" id="cd14320">
    <property type="entry name" value="UBA_SQSTM"/>
    <property type="match status" value="1"/>
</dbReference>
<dbReference type="GO" id="GO:0070530">
    <property type="term" value="F:K63-linked polyubiquitin modification-dependent protein binding"/>
    <property type="evidence" value="ECO:0007669"/>
    <property type="project" value="TreeGrafter"/>
</dbReference>
<dbReference type="GO" id="GO:0044753">
    <property type="term" value="C:amphisome"/>
    <property type="evidence" value="ECO:0007669"/>
    <property type="project" value="TreeGrafter"/>
</dbReference>
<feature type="compositionally biased region" description="Polar residues" evidence="9">
    <location>
        <begin position="334"/>
        <end position="344"/>
    </location>
</feature>
<dbReference type="PROSITE" id="PS01357">
    <property type="entry name" value="ZF_ZZ_1"/>
    <property type="match status" value="1"/>
</dbReference>
<dbReference type="GO" id="GO:0016235">
    <property type="term" value="C:aggresome"/>
    <property type="evidence" value="ECO:0007669"/>
    <property type="project" value="TreeGrafter"/>
</dbReference>
<dbReference type="SMART" id="SM00291">
    <property type="entry name" value="ZnF_ZZ"/>
    <property type="match status" value="1"/>
</dbReference>
<keyword evidence="4" id="KW-0479">Metal-binding</keyword>
<accession>A0AAU9UUJ2</accession>
<evidence type="ECO:0000256" key="8">
    <source>
        <dbReference type="PROSITE-ProRule" id="PRU00228"/>
    </source>
</evidence>
<dbReference type="InterPro" id="IPR015940">
    <property type="entry name" value="UBA"/>
</dbReference>
<dbReference type="CDD" id="cd02340">
    <property type="entry name" value="ZZ_NBR1_like"/>
    <property type="match status" value="1"/>
</dbReference>
<dbReference type="Proteomes" id="UP001153954">
    <property type="component" value="Unassembled WGS sequence"/>
</dbReference>
<dbReference type="Pfam" id="PF00564">
    <property type="entry name" value="PB1"/>
    <property type="match status" value="1"/>
</dbReference>
<feature type="compositionally biased region" description="Low complexity" evidence="9">
    <location>
        <begin position="322"/>
        <end position="333"/>
    </location>
</feature>
<feature type="compositionally biased region" description="Basic residues" evidence="9">
    <location>
        <begin position="223"/>
        <end position="233"/>
    </location>
</feature>
<evidence type="ECO:0000256" key="6">
    <source>
        <dbReference type="ARBA" id="ARBA00022833"/>
    </source>
</evidence>
<name>A0AAU9UUJ2_EUPED</name>
<dbReference type="GO" id="GO:0000423">
    <property type="term" value="P:mitophagy"/>
    <property type="evidence" value="ECO:0007669"/>
    <property type="project" value="TreeGrafter"/>
</dbReference>
<dbReference type="FunFam" id="1.10.8.10:FF:000034">
    <property type="entry name" value="Sequestosome 1"/>
    <property type="match status" value="1"/>
</dbReference>
<dbReference type="AlphaFoldDB" id="A0AAU9UUJ2"/>
<dbReference type="SUPFAM" id="SSF57850">
    <property type="entry name" value="RING/U-box"/>
    <property type="match status" value="1"/>
</dbReference>
<sequence length="547" mass="61577">MEEQVPFKVYTYWNENEKPEVRRFGIARSVVTSYHYLNAKLQDVFPRLKNKNYTVSWKDEDGDDIALSSDDEIMIALSAMEDLDLIKLNIYCKDRVNKDDDECDIVITTVADKTADYTTIPHCGVICDGCESSVVGFRYKCTTCDDYDLCSKCEGAGLHPEHCMVRVPMPNMPRTVIRAAIKRSRHFLKTVASAIEEEHCKKQRREKSTERKRRGDHGNNHGGHGHGGHGHGRHSGDREHHHRRLRTSWLETFASYMNEFANLAGDVIVDTEKKPQEQPKEKNSQPPKEAPNTKAKEQPECPFFMENLDVENIQKLLNMYLNSPKPSTSNTNNAQNQPQTSSAKNEVELGQGDHKASDVDKESIKSDVSSTNTNESKREATPEEKGDKIDDWTVINNEKDIMDTYVSSGPSTQPPIGFNLPEEFQEHVKISDGQQNLYPPLNIATAVLNPKEPQRPAENPQAATQAQSSAKQQPSAEKPKEEVKQAQAEPRPQPQKRHPMPHIDAAIEQMMAMGFTNDGGWLTQLLESKNGNIAAVLDLLTPVNPKK</sequence>
<feature type="compositionally biased region" description="Basic residues" evidence="9">
    <location>
        <begin position="201"/>
        <end position="215"/>
    </location>
</feature>
<feature type="compositionally biased region" description="Basic and acidic residues" evidence="9">
    <location>
        <begin position="345"/>
        <end position="365"/>
    </location>
</feature>
<dbReference type="PROSITE" id="PS51745">
    <property type="entry name" value="PB1"/>
    <property type="match status" value="1"/>
</dbReference>
<dbReference type="Gene3D" id="3.10.20.90">
    <property type="entry name" value="Phosphatidylinositol 3-kinase Catalytic Subunit, Chain A, domain 1"/>
    <property type="match status" value="1"/>
</dbReference>
<dbReference type="Pfam" id="PF00569">
    <property type="entry name" value="ZZ"/>
    <property type="match status" value="1"/>
</dbReference>
<dbReference type="Gene3D" id="1.10.8.10">
    <property type="entry name" value="DNA helicase RuvA subunit, C-terminal domain"/>
    <property type="match status" value="1"/>
</dbReference>
<keyword evidence="5 8" id="KW-0863">Zinc-finger</keyword>
<evidence type="ECO:0000259" key="11">
    <source>
        <dbReference type="PROSITE" id="PS51745"/>
    </source>
</evidence>
<evidence type="ECO:0000313" key="13">
    <source>
        <dbReference type="Proteomes" id="UP001153954"/>
    </source>
</evidence>
<dbReference type="SMART" id="SM00165">
    <property type="entry name" value="UBA"/>
    <property type="match status" value="1"/>
</dbReference>
<dbReference type="InterPro" id="IPR043145">
    <property type="entry name" value="Znf_ZZ_sf"/>
</dbReference>
<dbReference type="SUPFAM" id="SSF46934">
    <property type="entry name" value="UBA-like"/>
    <property type="match status" value="1"/>
</dbReference>
<dbReference type="SUPFAM" id="SSF54277">
    <property type="entry name" value="CAD &amp; PB1 domains"/>
    <property type="match status" value="1"/>
</dbReference>
<dbReference type="GO" id="GO:0007032">
    <property type="term" value="P:endosome organization"/>
    <property type="evidence" value="ECO:0007669"/>
    <property type="project" value="TreeGrafter"/>
</dbReference>
<feature type="region of interest" description="Disordered" evidence="9">
    <location>
        <begin position="449"/>
        <end position="499"/>
    </location>
</feature>
<gene>
    <name evidence="12" type="ORF">EEDITHA_LOCUS17361</name>
</gene>
<evidence type="ECO:0000256" key="7">
    <source>
        <dbReference type="ARBA" id="ARBA00023242"/>
    </source>
</evidence>
<keyword evidence="6" id="KW-0862">Zinc</keyword>
<proteinExistence type="predicted"/>
<dbReference type="PANTHER" id="PTHR15090:SF0">
    <property type="entry name" value="SEQUESTOSOME-1"/>
    <property type="match status" value="1"/>
</dbReference>
<keyword evidence="13" id="KW-1185">Reference proteome</keyword>
<dbReference type="InterPro" id="IPR000270">
    <property type="entry name" value="PB1_dom"/>
</dbReference>
<evidence type="ECO:0000256" key="5">
    <source>
        <dbReference type="ARBA" id="ARBA00022771"/>
    </source>
</evidence>
<evidence type="ECO:0000256" key="3">
    <source>
        <dbReference type="ARBA" id="ARBA00022490"/>
    </source>
</evidence>
<dbReference type="FunFam" id="3.10.20.90:FF:000320">
    <property type="entry name" value="Predicted protein"/>
    <property type="match status" value="1"/>
</dbReference>